<keyword evidence="3" id="KW-0653">Protein transport</keyword>
<dbReference type="SMART" id="SM00595">
    <property type="entry name" value="MADF"/>
    <property type="match status" value="1"/>
</dbReference>
<comment type="similarity">
    <text evidence="5">Belongs to the SFH family.</text>
</comment>
<dbReference type="PROSITE" id="PS50191">
    <property type="entry name" value="CRAL_TRIO"/>
    <property type="match status" value="1"/>
</dbReference>
<dbReference type="InterPro" id="IPR001005">
    <property type="entry name" value="SANT/Myb"/>
</dbReference>
<dbReference type="SUPFAM" id="SSF52087">
    <property type="entry name" value="CRAL/TRIO domain"/>
    <property type="match status" value="1"/>
</dbReference>
<dbReference type="GO" id="GO:0005886">
    <property type="term" value="C:plasma membrane"/>
    <property type="evidence" value="ECO:0007669"/>
    <property type="project" value="UniProtKB-SubCell"/>
</dbReference>
<dbReference type="PANTHER" id="PTHR45657">
    <property type="entry name" value="CRAL-TRIO DOMAIN-CONTAINING PROTEIN YKL091C-RELATED"/>
    <property type="match status" value="1"/>
</dbReference>
<evidence type="ECO:0000256" key="3">
    <source>
        <dbReference type="ARBA" id="ARBA00022927"/>
    </source>
</evidence>
<dbReference type="Proteomes" id="UP000596660">
    <property type="component" value="Unplaced"/>
</dbReference>
<dbReference type="InterPro" id="IPR036273">
    <property type="entry name" value="CRAL/TRIO_N_dom_sf"/>
</dbReference>
<dbReference type="InterPro" id="IPR051026">
    <property type="entry name" value="PI/PC_transfer"/>
</dbReference>
<dbReference type="Gramene" id="AUR62001093-RA">
    <property type="protein sequence ID" value="AUR62001093-RA:cds"/>
    <property type="gene ID" value="AUR62001093"/>
</dbReference>
<comment type="subcellular location">
    <subcellularLocation>
        <location evidence="1">Cell membrane</location>
        <topology evidence="1">Peripheral membrane protein</topology>
    </subcellularLocation>
    <subcellularLocation>
        <location evidence="2">Golgi apparatus membrane</location>
        <topology evidence="2">Peripheral membrane protein</topology>
    </subcellularLocation>
</comment>
<evidence type="ECO:0000256" key="2">
    <source>
        <dbReference type="ARBA" id="ARBA00004395"/>
    </source>
</evidence>
<dbReference type="GO" id="GO:0000139">
    <property type="term" value="C:Golgi membrane"/>
    <property type="evidence" value="ECO:0007669"/>
    <property type="project" value="UniProtKB-SubCell"/>
</dbReference>
<dbReference type="InterPro" id="IPR001251">
    <property type="entry name" value="CRAL-TRIO_dom"/>
</dbReference>
<feature type="domain" description="CRAL-TRIO" evidence="7">
    <location>
        <begin position="143"/>
        <end position="317"/>
    </location>
</feature>
<dbReference type="CDD" id="cd00170">
    <property type="entry name" value="SEC14"/>
    <property type="match status" value="1"/>
</dbReference>
<dbReference type="InterPro" id="IPR036865">
    <property type="entry name" value="CRAL-TRIO_dom_sf"/>
</dbReference>
<feature type="domain" description="Myb-like" evidence="6">
    <location>
        <begin position="544"/>
        <end position="605"/>
    </location>
</feature>
<sequence length="825" mass="94444">MPEDIHLIREEERGRKSEIEVSEDEPIRRTRIKSLRKKAASASTKLAHGLKKRGKRVADCKFASIAIDDFRDEKEEEAVDAFRLVLVEKNMLPHHLDDYHTMLRFLKARKFDLDKTIHMWEEMIKWRKENGVDTIVQDFYYEEFDDVQRHYPHGYHGVDKDGRPVYIERLGKIETAKLMNVTTIERFLKYHVQGFEKAFAEKFPACSIAAKRHIDSTTTILDVHGVNWMSFGKVALDLIKNMQKIDGDNYPETLHQMFIINAGAGFKMIWTTVKSFLDPRTTSKIHVLGSKFHSKLMEFVDLSQLPDFVGGTCSCPGGCLKYQKGPWNDPEIMKLVHSQEIMYMKRTTSSSDCEDLKSKIFANKATRNDMVFAGVVPDLDGQIPNIAASADDNVILGESSCIGNPVEIVRTKAKAEEANLTTVVQKIEDSLLNPCWKRLQHLEQMVTDLVNKPTRIPPDKEATLVESLKRIKAIEYDLQKTKKALFATASKQVELAESLENLRESSMHVFLIYCSDCSSGLQCSAVISQNSLSYSPLKKPQPIPWSHEETLNLIKAYQEKWYSLKRGQLKASQWEEVAITVAARCGLDDPSKSGTQCRHKIEKLRKRYRAEKQKMGPNFNYHNHPWIYFSLMDQLERGPLPISAIAPADNNNNSSRYYDVNGNNNSNHYVRHGSDDDDEEGGGVRFGSMEKLRRDLKRGFGRRGGDFGGLNKRKSYWEGDDDEVGFEDGDEEVGGVQERENGRNFMAQLGAQFRGFAENFVRIEKKKLDFMRDNQRLRIEMESKKREMILVYQHKTIQLINKAFTDASAAASSSQKKMKMMSPDL</sequence>
<keyword evidence="4" id="KW-0333">Golgi apparatus</keyword>
<dbReference type="Pfam" id="PF00650">
    <property type="entry name" value="CRAL_TRIO"/>
    <property type="match status" value="1"/>
</dbReference>
<keyword evidence="9" id="KW-1185">Reference proteome</keyword>
<dbReference type="AlphaFoldDB" id="A0A803KPY7"/>
<dbReference type="FunFam" id="1.10.10.60:FF:000152">
    <property type="entry name" value="Trihelix transcription factor ASIL2"/>
    <property type="match status" value="1"/>
</dbReference>
<dbReference type="OMA" id="VRESHFE"/>
<dbReference type="InterPro" id="IPR011074">
    <property type="entry name" value="CRAL/TRIO_N_dom"/>
</dbReference>
<dbReference type="SUPFAM" id="SSF46938">
    <property type="entry name" value="CRAL/TRIO N-terminal domain"/>
    <property type="match status" value="1"/>
</dbReference>
<dbReference type="Gene3D" id="1.10.8.20">
    <property type="entry name" value="N-terminal domain of phosphatidylinositol transfer protein sec14p"/>
    <property type="match status" value="1"/>
</dbReference>
<organism evidence="8 9">
    <name type="scientific">Chenopodium quinoa</name>
    <name type="common">Quinoa</name>
    <dbReference type="NCBI Taxonomy" id="63459"/>
    <lineage>
        <taxon>Eukaryota</taxon>
        <taxon>Viridiplantae</taxon>
        <taxon>Streptophyta</taxon>
        <taxon>Embryophyta</taxon>
        <taxon>Tracheophyta</taxon>
        <taxon>Spermatophyta</taxon>
        <taxon>Magnoliopsida</taxon>
        <taxon>eudicotyledons</taxon>
        <taxon>Gunneridae</taxon>
        <taxon>Pentapetalae</taxon>
        <taxon>Caryophyllales</taxon>
        <taxon>Chenopodiaceae</taxon>
        <taxon>Chenopodioideae</taxon>
        <taxon>Atripliceae</taxon>
        <taxon>Chenopodium</taxon>
    </lineage>
</organism>
<evidence type="ECO:0000256" key="1">
    <source>
        <dbReference type="ARBA" id="ARBA00004202"/>
    </source>
</evidence>
<dbReference type="SMART" id="SM01100">
    <property type="entry name" value="CRAL_TRIO_N"/>
    <property type="match status" value="1"/>
</dbReference>
<accession>A0A803KPY7</accession>
<evidence type="ECO:0000256" key="5">
    <source>
        <dbReference type="ARBA" id="ARBA00038020"/>
    </source>
</evidence>
<dbReference type="GO" id="GO:0015031">
    <property type="term" value="P:protein transport"/>
    <property type="evidence" value="ECO:0007669"/>
    <property type="project" value="UniProtKB-KW"/>
</dbReference>
<dbReference type="PANTHER" id="PTHR45657:SF43">
    <property type="entry name" value="PHOSPHATIDYLINOSITOL_PHOSPHATIDYLCHOLINE TRANSFER PROTEIN SFH9"/>
    <property type="match status" value="1"/>
</dbReference>
<dbReference type="EnsemblPlants" id="AUR62001093-RA">
    <property type="protein sequence ID" value="AUR62001093-RA:cds"/>
    <property type="gene ID" value="AUR62001093"/>
</dbReference>
<keyword evidence="3" id="KW-0813">Transport</keyword>
<dbReference type="SMART" id="SM00516">
    <property type="entry name" value="SEC14"/>
    <property type="match status" value="1"/>
</dbReference>
<dbReference type="Pfam" id="PF13837">
    <property type="entry name" value="Myb_DNA-bind_4"/>
    <property type="match status" value="1"/>
</dbReference>
<name>A0A803KPY7_CHEQI</name>
<evidence type="ECO:0000259" key="7">
    <source>
        <dbReference type="PROSITE" id="PS50191"/>
    </source>
</evidence>
<evidence type="ECO:0000313" key="8">
    <source>
        <dbReference type="EnsemblPlants" id="AUR62001093-RA:cds"/>
    </source>
</evidence>
<evidence type="ECO:0000256" key="4">
    <source>
        <dbReference type="ARBA" id="ARBA00023034"/>
    </source>
</evidence>
<proteinExistence type="inferred from homology"/>
<reference evidence="8" key="2">
    <citation type="submission" date="2021-03" db="UniProtKB">
        <authorList>
            <consortium name="EnsemblPlants"/>
        </authorList>
    </citation>
    <scope>IDENTIFICATION</scope>
</reference>
<dbReference type="Pfam" id="PF03765">
    <property type="entry name" value="CRAL_TRIO_N"/>
    <property type="match status" value="1"/>
</dbReference>
<dbReference type="PROSITE" id="PS50090">
    <property type="entry name" value="MYB_LIKE"/>
    <property type="match status" value="1"/>
</dbReference>
<evidence type="ECO:0000313" key="9">
    <source>
        <dbReference type="Proteomes" id="UP000596660"/>
    </source>
</evidence>
<dbReference type="Gene3D" id="1.10.10.60">
    <property type="entry name" value="Homeodomain-like"/>
    <property type="match status" value="1"/>
</dbReference>
<dbReference type="Gene3D" id="3.40.525.10">
    <property type="entry name" value="CRAL-TRIO lipid binding domain"/>
    <property type="match status" value="1"/>
</dbReference>
<protein>
    <submittedName>
        <fullName evidence="8">Uncharacterized protein</fullName>
    </submittedName>
</protein>
<dbReference type="InterPro" id="IPR044822">
    <property type="entry name" value="Myb_DNA-bind_4"/>
</dbReference>
<evidence type="ECO:0000259" key="6">
    <source>
        <dbReference type="PROSITE" id="PS50090"/>
    </source>
</evidence>
<reference evidence="8" key="1">
    <citation type="journal article" date="2017" name="Nature">
        <title>The genome of Chenopodium quinoa.</title>
        <authorList>
            <person name="Jarvis D.E."/>
            <person name="Ho Y.S."/>
            <person name="Lightfoot D.J."/>
            <person name="Schmoeckel S.M."/>
            <person name="Li B."/>
            <person name="Borm T.J.A."/>
            <person name="Ohyanagi H."/>
            <person name="Mineta K."/>
            <person name="Michell C.T."/>
            <person name="Saber N."/>
            <person name="Kharbatia N.M."/>
            <person name="Rupper R.R."/>
            <person name="Sharp A.R."/>
            <person name="Dally N."/>
            <person name="Boughton B.A."/>
            <person name="Woo Y.H."/>
            <person name="Gao G."/>
            <person name="Schijlen E.G.W.M."/>
            <person name="Guo X."/>
            <person name="Momin A.A."/>
            <person name="Negrao S."/>
            <person name="Al-Babili S."/>
            <person name="Gehring C."/>
            <person name="Roessner U."/>
            <person name="Jung C."/>
            <person name="Murphy K."/>
            <person name="Arold S.T."/>
            <person name="Gojobori T."/>
            <person name="van der Linden C.G."/>
            <person name="van Loo E.N."/>
            <person name="Jellen E.N."/>
            <person name="Maughan P.J."/>
            <person name="Tester M."/>
        </authorList>
    </citation>
    <scope>NUCLEOTIDE SEQUENCE [LARGE SCALE GENOMIC DNA]</scope>
    <source>
        <strain evidence="8">cv. PI 614886</strain>
    </source>
</reference>